<comment type="caution">
    <text evidence="3">The sequence shown here is derived from an EMBL/GenBank/DDBJ whole genome shotgun (WGS) entry which is preliminary data.</text>
</comment>
<evidence type="ECO:0000313" key="4">
    <source>
        <dbReference type="EMBL" id="GES90740.1"/>
    </source>
</evidence>
<feature type="compositionally biased region" description="Polar residues" evidence="1">
    <location>
        <begin position="27"/>
        <end position="40"/>
    </location>
</feature>
<dbReference type="EMBL" id="BEXD01001402">
    <property type="protein sequence ID" value="GBB93942.1"/>
    <property type="molecule type" value="Genomic_DNA"/>
</dbReference>
<reference evidence="4" key="2">
    <citation type="submission" date="2019-10" db="EMBL/GenBank/DDBJ databases">
        <title>Conservation and host-specific expression of non-tandemly repeated heterogenous ribosome RNA gene in arbuscular mycorrhizal fungi.</title>
        <authorList>
            <person name="Maeda T."/>
            <person name="Kobayashi Y."/>
            <person name="Nakagawa T."/>
            <person name="Ezawa T."/>
            <person name="Yamaguchi K."/>
            <person name="Bino T."/>
            <person name="Nishimoto Y."/>
            <person name="Shigenobu S."/>
            <person name="Kawaguchi M."/>
        </authorList>
    </citation>
    <scope>NUCLEOTIDE SEQUENCE</scope>
    <source>
        <strain evidence="4">HR1</strain>
    </source>
</reference>
<dbReference type="Proteomes" id="UP000615446">
    <property type="component" value="Unassembled WGS sequence"/>
</dbReference>
<accession>A0A2Z6QZB4</accession>
<dbReference type="AlphaFoldDB" id="A0A2Z6QZB4"/>
<protein>
    <submittedName>
        <fullName evidence="3">Uncharacterized protein</fullName>
    </submittedName>
</protein>
<dbReference type="Proteomes" id="UP000247702">
    <property type="component" value="Unassembled WGS sequence"/>
</dbReference>
<keyword evidence="2" id="KW-0812">Transmembrane</keyword>
<evidence type="ECO:0000256" key="2">
    <source>
        <dbReference type="SAM" id="Phobius"/>
    </source>
</evidence>
<dbReference type="OrthoDB" id="2391676at2759"/>
<feature type="region of interest" description="Disordered" evidence="1">
    <location>
        <begin position="1"/>
        <end position="65"/>
    </location>
</feature>
<keyword evidence="5" id="KW-1185">Reference proteome</keyword>
<feature type="compositionally biased region" description="Low complexity" evidence="1">
    <location>
        <begin position="1"/>
        <end position="15"/>
    </location>
</feature>
<keyword evidence="2" id="KW-0472">Membrane</keyword>
<proteinExistence type="predicted"/>
<sequence>MSNENNSSNIKESQSTAIPVKDDDETTLVSPTPSTHSLHSQPYPAYPISQPQSPTPSSYDDDFSSQDNDGLPPICICICISFVIIMILVIIYANNMGVITDKDISRIPLNYELSLKRIFSFNYRYDFVIKGRIYNNNEDKFISKKENFNNNSSSTNVTSITNTINTNNFVLAELISRSFIVIPPGWYEVQEFRYDRDGKFTRKVLTTECHIEFGLSTIWSAPDVIIQFTTFPPLNLTEKLTLQESMKYCKWKITWTVIMNGYIHKLCPKNLNILNNTVNKDKSLFDSQGYEKVAYFRGWEFFGFSFLSLDSKINYGYTTVPNILNMMSRSVHITKDAPFPPIIPALYTAYYNFMTNSRSHSRNRRTNKRINS</sequence>
<evidence type="ECO:0000313" key="5">
    <source>
        <dbReference type="Proteomes" id="UP000247702"/>
    </source>
</evidence>
<evidence type="ECO:0000313" key="3">
    <source>
        <dbReference type="EMBL" id="GBB93942.1"/>
    </source>
</evidence>
<keyword evidence="2" id="KW-1133">Transmembrane helix</keyword>
<organism evidence="3 5">
    <name type="scientific">Rhizophagus clarus</name>
    <dbReference type="NCBI Taxonomy" id="94130"/>
    <lineage>
        <taxon>Eukaryota</taxon>
        <taxon>Fungi</taxon>
        <taxon>Fungi incertae sedis</taxon>
        <taxon>Mucoromycota</taxon>
        <taxon>Glomeromycotina</taxon>
        <taxon>Glomeromycetes</taxon>
        <taxon>Glomerales</taxon>
        <taxon>Glomeraceae</taxon>
        <taxon>Rhizophagus</taxon>
    </lineage>
</organism>
<reference evidence="3 5" key="1">
    <citation type="submission" date="2017-11" db="EMBL/GenBank/DDBJ databases">
        <title>The genome of Rhizophagus clarus HR1 reveals common genetic basis of auxotrophy among arbuscular mycorrhizal fungi.</title>
        <authorList>
            <person name="Kobayashi Y."/>
        </authorList>
    </citation>
    <scope>NUCLEOTIDE SEQUENCE [LARGE SCALE GENOMIC DNA]</scope>
    <source>
        <strain evidence="3 5">HR1</strain>
    </source>
</reference>
<feature type="transmembrane region" description="Helical" evidence="2">
    <location>
        <begin position="71"/>
        <end position="93"/>
    </location>
</feature>
<feature type="compositionally biased region" description="Low complexity" evidence="1">
    <location>
        <begin position="47"/>
        <end position="58"/>
    </location>
</feature>
<dbReference type="EMBL" id="BLAL01000196">
    <property type="protein sequence ID" value="GES90740.1"/>
    <property type="molecule type" value="Genomic_DNA"/>
</dbReference>
<name>A0A2Z6QZB4_9GLOM</name>
<evidence type="ECO:0000256" key="1">
    <source>
        <dbReference type="SAM" id="MobiDB-lite"/>
    </source>
</evidence>
<gene>
    <name evidence="4" type="ORF">RCL2_001757100</name>
    <name evidence="3" type="ORF">RclHR1_02260007</name>
</gene>